<dbReference type="GO" id="GO:0005929">
    <property type="term" value="C:cilium"/>
    <property type="evidence" value="ECO:0007669"/>
    <property type="project" value="UniProtKB-SubCell"/>
</dbReference>
<feature type="region of interest" description="Disordered" evidence="10">
    <location>
        <begin position="124"/>
        <end position="163"/>
    </location>
</feature>
<proteinExistence type="predicted"/>
<name>A0AAD7WY30_9TELE</name>
<feature type="coiled-coil region" evidence="9">
    <location>
        <begin position="2"/>
        <end position="29"/>
    </location>
</feature>
<feature type="region of interest" description="Disordered" evidence="10">
    <location>
        <begin position="537"/>
        <end position="576"/>
    </location>
</feature>
<keyword evidence="5" id="KW-0677">Repeat</keyword>
<keyword evidence="4" id="KW-0853">WD repeat</keyword>
<feature type="compositionally biased region" description="Basic and acidic residues" evidence="10">
    <location>
        <begin position="127"/>
        <end position="140"/>
    </location>
</feature>
<evidence type="ECO:0000313" key="12">
    <source>
        <dbReference type="Proteomes" id="UP001221898"/>
    </source>
</evidence>
<keyword evidence="6 9" id="KW-0175">Coiled coil</keyword>
<evidence type="ECO:0000256" key="8">
    <source>
        <dbReference type="ARBA" id="ARBA00023273"/>
    </source>
</evidence>
<dbReference type="PANTHER" id="PTHR14885">
    <property type="entry name" value="CILIA- AND FLAGELLA-ASSOCIATED PROTEIN 43-RELATED"/>
    <property type="match status" value="1"/>
</dbReference>
<comment type="caution">
    <text evidence="11">The sequence shown here is derived from an EMBL/GenBank/DDBJ whole genome shotgun (WGS) entry which is preliminary data.</text>
</comment>
<evidence type="ECO:0000256" key="9">
    <source>
        <dbReference type="SAM" id="Coils"/>
    </source>
</evidence>
<evidence type="ECO:0000256" key="2">
    <source>
        <dbReference type="ARBA" id="ARBA00004245"/>
    </source>
</evidence>
<evidence type="ECO:0000256" key="7">
    <source>
        <dbReference type="ARBA" id="ARBA00023212"/>
    </source>
</evidence>
<sequence>MRREAEHRREERRRKLVELQSQFKQLLKRNQSLPEHVRLQQKELELDPQFREEADRLSAQRIREVQKELAWEAEWHRVGLKKLQERFWESLQSDVITVVACQSEHKISTYRLLPLSQRFLQLQKCGQSDKPRQSKKEPSKENAMSTDDVLSDGESQECVKGPEENKLGHLAERLQKASEKAERMRARIQKRKQEWADLFASKPKENCEDPEDVRALQLAIENMGDFKMKMAKDFTVPEQLRMNTDRKKAQLVALEEETHERKMNMNVRIMALRDEKVQLISQLGQWMEQLLVVQAQLPPERHRRRPTMPSLLPVEMPERRVQYTSTTLQRFAALRAQRDQRGAAEGGPEQASLLDLLWDDSEDHAQPSLAPPSSPPASVPEACELTELEEEMKKVQEIRLLYQQEELLSQMKEAMWHFDAELLILRHEKEASDAQMKLADLRHITLFQELLLLKDFEKRENTLQERLTSRMKEESQILAKWEECKKQLEVRQQSVVKLQQREKTLHASFQASLGDNNKFADYLTKVFKKKVKRVKKKEKTGEEEEQGDSDEDSDEESDWDEEESDEESENDCLLDDSVCPPSCDPELFENTLQLRGLKLDLEELLVEERKICDNLKKECDALAKKEKIVQNCLKAAEGDLELFDREKQQKLNELDVVIPLRLHQIEFLNNGVLPSDLSDALVLNTKTLLSLQDRIRQLLVERSEQGELYRQARHRHFQLIHDRKDMETRIHELEERCGAMMMAKFGRLVDLEALQTLSGNRVVEDLKQDSRVKEAHHTQELKYWKLKLRAAKQTLMDVSRQHTEHLCTFNDLLKEKKDLEGKLETRQKKMGAQFRDQRREEEERRRLQKVVESQAEEMETLKQEISMLSCKGGHILPPTQPVPAPCRNGRPRPQTCLGSGRTPSLPRSGQSLD</sequence>
<evidence type="ECO:0000313" key="11">
    <source>
        <dbReference type="EMBL" id="KAJ8413173.1"/>
    </source>
</evidence>
<evidence type="ECO:0000256" key="1">
    <source>
        <dbReference type="ARBA" id="ARBA00004138"/>
    </source>
</evidence>
<dbReference type="GO" id="GO:0005856">
    <property type="term" value="C:cytoskeleton"/>
    <property type="evidence" value="ECO:0007669"/>
    <property type="project" value="UniProtKB-SubCell"/>
</dbReference>
<feature type="coiled-coil region" evidence="9">
    <location>
        <begin position="598"/>
        <end position="653"/>
    </location>
</feature>
<dbReference type="AlphaFoldDB" id="A0AAD7WY30"/>
<protein>
    <submittedName>
        <fullName evidence="11">Uncharacterized protein</fullName>
    </submittedName>
</protein>
<comment type="subcellular location">
    <subcellularLocation>
        <location evidence="1">Cell projection</location>
        <location evidence="1">Cilium</location>
    </subcellularLocation>
    <subcellularLocation>
        <location evidence="2">Cytoplasm</location>
        <location evidence="2">Cytoskeleton</location>
    </subcellularLocation>
</comment>
<feature type="region of interest" description="Disordered" evidence="10">
    <location>
        <begin position="871"/>
        <end position="913"/>
    </location>
</feature>
<evidence type="ECO:0000256" key="10">
    <source>
        <dbReference type="SAM" id="MobiDB-lite"/>
    </source>
</evidence>
<evidence type="ECO:0000256" key="4">
    <source>
        <dbReference type="ARBA" id="ARBA00022574"/>
    </source>
</evidence>
<keyword evidence="12" id="KW-1185">Reference proteome</keyword>
<evidence type="ECO:0000256" key="5">
    <source>
        <dbReference type="ARBA" id="ARBA00022737"/>
    </source>
</evidence>
<evidence type="ECO:0000256" key="6">
    <source>
        <dbReference type="ARBA" id="ARBA00023054"/>
    </source>
</evidence>
<keyword evidence="3" id="KW-0963">Cytoplasm</keyword>
<dbReference type="EMBL" id="JAINUG010000016">
    <property type="protein sequence ID" value="KAJ8413173.1"/>
    <property type="molecule type" value="Genomic_DNA"/>
</dbReference>
<accession>A0AAD7WY30</accession>
<evidence type="ECO:0000256" key="3">
    <source>
        <dbReference type="ARBA" id="ARBA00022490"/>
    </source>
</evidence>
<feature type="compositionally biased region" description="Polar residues" evidence="10">
    <location>
        <begin position="901"/>
        <end position="913"/>
    </location>
</feature>
<gene>
    <name evidence="11" type="ORF">AAFF_G00091690</name>
</gene>
<feature type="coiled-coil region" evidence="9">
    <location>
        <begin position="809"/>
        <end position="871"/>
    </location>
</feature>
<dbReference type="PANTHER" id="PTHR14885:SF3">
    <property type="entry name" value="CILIA- AND FLAGELLA-ASSOCIATED PROTEIN 44"/>
    <property type="match status" value="1"/>
</dbReference>
<dbReference type="Proteomes" id="UP001221898">
    <property type="component" value="Unassembled WGS sequence"/>
</dbReference>
<organism evidence="11 12">
    <name type="scientific">Aldrovandia affinis</name>
    <dbReference type="NCBI Taxonomy" id="143900"/>
    <lineage>
        <taxon>Eukaryota</taxon>
        <taxon>Metazoa</taxon>
        <taxon>Chordata</taxon>
        <taxon>Craniata</taxon>
        <taxon>Vertebrata</taxon>
        <taxon>Euteleostomi</taxon>
        <taxon>Actinopterygii</taxon>
        <taxon>Neopterygii</taxon>
        <taxon>Teleostei</taxon>
        <taxon>Notacanthiformes</taxon>
        <taxon>Halosauridae</taxon>
        <taxon>Aldrovandia</taxon>
    </lineage>
</organism>
<reference evidence="11" key="1">
    <citation type="journal article" date="2023" name="Science">
        <title>Genome structures resolve the early diversification of teleost fishes.</title>
        <authorList>
            <person name="Parey E."/>
            <person name="Louis A."/>
            <person name="Montfort J."/>
            <person name="Bouchez O."/>
            <person name="Roques C."/>
            <person name="Iampietro C."/>
            <person name="Lluch J."/>
            <person name="Castinel A."/>
            <person name="Donnadieu C."/>
            <person name="Desvignes T."/>
            <person name="Floi Bucao C."/>
            <person name="Jouanno E."/>
            <person name="Wen M."/>
            <person name="Mejri S."/>
            <person name="Dirks R."/>
            <person name="Jansen H."/>
            <person name="Henkel C."/>
            <person name="Chen W.J."/>
            <person name="Zahm M."/>
            <person name="Cabau C."/>
            <person name="Klopp C."/>
            <person name="Thompson A.W."/>
            <person name="Robinson-Rechavi M."/>
            <person name="Braasch I."/>
            <person name="Lecointre G."/>
            <person name="Bobe J."/>
            <person name="Postlethwait J.H."/>
            <person name="Berthelot C."/>
            <person name="Roest Crollius H."/>
            <person name="Guiguen Y."/>
        </authorList>
    </citation>
    <scope>NUCLEOTIDE SEQUENCE</scope>
    <source>
        <strain evidence="11">NC1722</strain>
    </source>
</reference>
<feature type="compositionally biased region" description="Acidic residues" evidence="10">
    <location>
        <begin position="541"/>
        <end position="574"/>
    </location>
</feature>
<feature type="coiled-coil region" evidence="9">
    <location>
        <begin position="167"/>
        <end position="194"/>
    </location>
</feature>
<keyword evidence="8" id="KW-0966">Cell projection</keyword>
<keyword evidence="7" id="KW-0206">Cytoskeleton</keyword>